<accession>A0ABC9B2U4</accession>
<dbReference type="InterPro" id="IPR036047">
    <property type="entry name" value="F-box-like_dom_sf"/>
</dbReference>
<organism evidence="2 3">
    <name type="scientific">Urochloa decumbens</name>
    <dbReference type="NCBI Taxonomy" id="240449"/>
    <lineage>
        <taxon>Eukaryota</taxon>
        <taxon>Viridiplantae</taxon>
        <taxon>Streptophyta</taxon>
        <taxon>Embryophyta</taxon>
        <taxon>Tracheophyta</taxon>
        <taxon>Spermatophyta</taxon>
        <taxon>Magnoliopsida</taxon>
        <taxon>Liliopsida</taxon>
        <taxon>Poales</taxon>
        <taxon>Poaceae</taxon>
        <taxon>PACMAD clade</taxon>
        <taxon>Panicoideae</taxon>
        <taxon>Panicodae</taxon>
        <taxon>Paniceae</taxon>
        <taxon>Melinidinae</taxon>
        <taxon>Urochloa</taxon>
    </lineage>
</organism>
<evidence type="ECO:0000259" key="1">
    <source>
        <dbReference type="Pfam" id="PF03478"/>
    </source>
</evidence>
<dbReference type="Pfam" id="PF03478">
    <property type="entry name" value="Beta-prop_KIB1-4"/>
    <property type="match status" value="1"/>
</dbReference>
<evidence type="ECO:0000313" key="3">
    <source>
        <dbReference type="Proteomes" id="UP001497457"/>
    </source>
</evidence>
<gene>
    <name evidence="2" type="ORF">URODEC1_LOCUS60826</name>
</gene>
<keyword evidence="3" id="KW-1185">Reference proteome</keyword>
<proteinExistence type="predicted"/>
<protein>
    <recommendedName>
        <fullName evidence="1">KIB1-4 beta-propeller domain-containing protein</fullName>
    </recommendedName>
</protein>
<dbReference type="EMBL" id="OZ075134">
    <property type="protein sequence ID" value="CAL4991836.1"/>
    <property type="molecule type" value="Genomic_DNA"/>
</dbReference>
<feature type="domain" description="KIB1-4 beta-propeller" evidence="1">
    <location>
        <begin position="73"/>
        <end position="365"/>
    </location>
</feature>
<reference evidence="3" key="1">
    <citation type="submission" date="2024-06" db="EMBL/GenBank/DDBJ databases">
        <authorList>
            <person name="Ryan C."/>
        </authorList>
    </citation>
    <scope>NUCLEOTIDE SEQUENCE [LARGE SCALE GENOMIC DNA]</scope>
</reference>
<name>A0ABC9B2U4_9POAL</name>
<dbReference type="PANTHER" id="PTHR33110">
    <property type="entry name" value="F-BOX/KELCH-REPEAT PROTEIN-RELATED"/>
    <property type="match status" value="1"/>
</dbReference>
<dbReference type="PANTHER" id="PTHR33110:SF111">
    <property type="entry name" value="DUF295 DOMAIN-CONTAINING PROTEIN"/>
    <property type="match status" value="1"/>
</dbReference>
<evidence type="ECO:0000313" key="2">
    <source>
        <dbReference type="EMBL" id="CAL4991836.1"/>
    </source>
</evidence>
<dbReference type="SUPFAM" id="SSF81383">
    <property type="entry name" value="F-box domain"/>
    <property type="match status" value="1"/>
</dbReference>
<dbReference type="Proteomes" id="UP001497457">
    <property type="component" value="Chromosome 24b"/>
</dbReference>
<dbReference type="AlphaFoldDB" id="A0ABC9B2U4"/>
<reference evidence="2 3" key="2">
    <citation type="submission" date="2024-10" db="EMBL/GenBank/DDBJ databases">
        <authorList>
            <person name="Ryan C."/>
        </authorList>
    </citation>
    <scope>NUCLEOTIDE SEQUENCE [LARGE SCALE GENOMIC DNA]</scope>
</reference>
<dbReference type="InterPro" id="IPR005174">
    <property type="entry name" value="KIB1-4_b-propeller"/>
</dbReference>
<sequence>MEEAPASMPTASWADIPVELAGLVLDRLPAHTDRVLFAAVCPQWRAAAQQGPPPMPMLLLPDGTVYSLPGSEPFQFPGCAGYKYSCGTGNWLVFSGKDGCFLRDPFSKDTVTLPALTRARMWDVGDESDDEAGHVWVEMNEQEVLAANKILFCSPHLIAAIFSFMCDGSSRIAVCQPGGTSWWSVHMDHQAALFADIVFHQGKLYALDFKNMLFAVDITVDHSTGNPWIPQIQQVISGLFTGSFIIVPGILILNLTYLVESRGALLLVYRKIYLGLKAVHLDRIEVLEAERNRFEVYEADFGQSRWTKVSTLGDDQVLFLCRRCSRSVSISHNKMPGDRIFFMENEEEYHHCYSSKDPSSSCSVYDMRDGKVCTPLPMVSWKPGTVLATWLLP</sequence>